<accession>A0AAJ1Q7W6</accession>
<protein>
    <submittedName>
        <fullName evidence="1">Uncharacterized protein</fullName>
    </submittedName>
</protein>
<feature type="non-terminal residue" evidence="1">
    <location>
        <position position="1"/>
    </location>
</feature>
<feature type="non-terminal residue" evidence="1">
    <location>
        <position position="80"/>
    </location>
</feature>
<dbReference type="EMBL" id="JASOOE010000269">
    <property type="protein sequence ID" value="MDK7188338.1"/>
    <property type="molecule type" value="Genomic_DNA"/>
</dbReference>
<comment type="caution">
    <text evidence="1">The sequence shown here is derived from an EMBL/GenBank/DDBJ whole genome shotgun (WGS) entry which is preliminary data.</text>
</comment>
<dbReference type="Proteomes" id="UP001229251">
    <property type="component" value="Unassembled WGS sequence"/>
</dbReference>
<evidence type="ECO:0000313" key="2">
    <source>
        <dbReference type="Proteomes" id="UP001229251"/>
    </source>
</evidence>
<evidence type="ECO:0000313" key="1">
    <source>
        <dbReference type="EMBL" id="MDK7188338.1"/>
    </source>
</evidence>
<proteinExistence type="predicted"/>
<organism evidence="1 2">
    <name type="scientific">Facklamia hominis</name>
    <dbReference type="NCBI Taxonomy" id="178214"/>
    <lineage>
        <taxon>Bacteria</taxon>
        <taxon>Bacillati</taxon>
        <taxon>Bacillota</taxon>
        <taxon>Bacilli</taxon>
        <taxon>Lactobacillales</taxon>
        <taxon>Aerococcaceae</taxon>
        <taxon>Facklamia</taxon>
    </lineage>
</organism>
<gene>
    <name evidence="1" type="ORF">QP433_10355</name>
</gene>
<sequence>FTKMDSSTQKFIVSAGLLLAAIGPVASTLGNIISTVGGVSKGISSMIQWFGKITTPKSLEKTADVLDDIPGKASSAGNAA</sequence>
<reference evidence="1" key="1">
    <citation type="submission" date="2023-05" db="EMBL/GenBank/DDBJ databases">
        <title>Cataloging the Phylogenetic Diversity of Human Bladder Bacteria.</title>
        <authorList>
            <person name="Du J."/>
        </authorList>
    </citation>
    <scope>NUCLEOTIDE SEQUENCE</scope>
    <source>
        <strain evidence="1">UMB1231</strain>
    </source>
</reference>
<dbReference type="RefSeq" id="WP_285066788.1">
    <property type="nucleotide sequence ID" value="NZ_JASOOE010000269.1"/>
</dbReference>
<name>A0AAJ1Q7W6_9LACT</name>
<dbReference type="AlphaFoldDB" id="A0AAJ1Q7W6"/>